<dbReference type="Proteomes" id="UP000092565">
    <property type="component" value="Chromosome"/>
</dbReference>
<feature type="modified residue" description="4-aspartylphosphate" evidence="1">
    <location>
        <position position="64"/>
    </location>
</feature>
<name>A0A1B0ZTI8_9RHOB</name>
<dbReference type="InterPro" id="IPR011006">
    <property type="entry name" value="CheY-like_superfamily"/>
</dbReference>
<reference evidence="4 6" key="2">
    <citation type="submission" date="2023-02" db="EMBL/GenBank/DDBJ databases">
        <title>Population genomics of bacteria associated with diatom.</title>
        <authorList>
            <person name="Xie J."/>
            <person name="Wang H."/>
        </authorList>
    </citation>
    <scope>NUCLEOTIDE SEQUENCE [LARGE SCALE GENOMIC DNA]</scope>
    <source>
        <strain evidence="4 6">PT47_8</strain>
    </source>
</reference>
<dbReference type="PANTHER" id="PTHR44520:SF2">
    <property type="entry name" value="RESPONSE REGULATOR RCP1"/>
    <property type="match status" value="1"/>
</dbReference>
<dbReference type="CDD" id="cd17557">
    <property type="entry name" value="REC_Rcp-like"/>
    <property type="match status" value="1"/>
</dbReference>
<dbReference type="SUPFAM" id="SSF52172">
    <property type="entry name" value="CheY-like"/>
    <property type="match status" value="1"/>
</dbReference>
<feature type="domain" description="Response regulatory" evidence="2">
    <location>
        <begin position="6"/>
        <end position="131"/>
    </location>
</feature>
<evidence type="ECO:0000313" key="3">
    <source>
        <dbReference type="EMBL" id="ANP37481.1"/>
    </source>
</evidence>
<gene>
    <name evidence="3" type="ORF">JL2886_02592</name>
    <name evidence="4" type="ORF">PXK24_09675</name>
</gene>
<organism evidence="3 5">
    <name type="scientific">Phaeobacter gallaeciensis</name>
    <dbReference type="NCBI Taxonomy" id="60890"/>
    <lineage>
        <taxon>Bacteria</taxon>
        <taxon>Pseudomonadati</taxon>
        <taxon>Pseudomonadota</taxon>
        <taxon>Alphaproteobacteria</taxon>
        <taxon>Rhodobacterales</taxon>
        <taxon>Roseobacteraceae</taxon>
        <taxon>Phaeobacter</taxon>
    </lineage>
</organism>
<evidence type="ECO:0000313" key="6">
    <source>
        <dbReference type="Proteomes" id="UP001218364"/>
    </source>
</evidence>
<evidence type="ECO:0000313" key="4">
    <source>
        <dbReference type="EMBL" id="MDE4165961.1"/>
    </source>
</evidence>
<reference evidence="3 5" key="1">
    <citation type="submission" date="2016-04" db="EMBL/GenBank/DDBJ databases">
        <authorList>
            <person name="Evans L.H."/>
            <person name="Alamgir A."/>
            <person name="Owens N."/>
            <person name="Weber N.D."/>
            <person name="Virtaneva K."/>
            <person name="Barbian K."/>
            <person name="Babar A."/>
            <person name="Rosenke K."/>
        </authorList>
    </citation>
    <scope>NUCLEOTIDE SEQUENCE [LARGE SCALE GENOMIC DNA]</scope>
    <source>
        <strain evidence="3 5">JL2886</strain>
    </source>
</reference>
<dbReference type="EMBL" id="JARCJK010000004">
    <property type="protein sequence ID" value="MDE4165961.1"/>
    <property type="molecule type" value="Genomic_DNA"/>
</dbReference>
<dbReference type="SMART" id="SM00448">
    <property type="entry name" value="REC"/>
    <property type="match status" value="1"/>
</dbReference>
<evidence type="ECO:0000313" key="5">
    <source>
        <dbReference type="Proteomes" id="UP000092565"/>
    </source>
</evidence>
<dbReference type="Pfam" id="PF00072">
    <property type="entry name" value="Response_reg"/>
    <property type="match status" value="1"/>
</dbReference>
<proteinExistence type="predicted"/>
<keyword evidence="5" id="KW-1185">Reference proteome</keyword>
<dbReference type="GO" id="GO:0000160">
    <property type="term" value="P:phosphorelay signal transduction system"/>
    <property type="evidence" value="ECO:0007669"/>
    <property type="project" value="InterPro"/>
</dbReference>
<dbReference type="InterPro" id="IPR001789">
    <property type="entry name" value="Sig_transdc_resp-reg_receiver"/>
</dbReference>
<keyword evidence="1" id="KW-0597">Phosphoprotein</keyword>
<dbReference type="AlphaFoldDB" id="A0A1B0ZTI8"/>
<dbReference type="PROSITE" id="PS50110">
    <property type="entry name" value="RESPONSE_REGULATORY"/>
    <property type="match status" value="1"/>
</dbReference>
<dbReference type="Proteomes" id="UP001218364">
    <property type="component" value="Unassembled WGS sequence"/>
</dbReference>
<protein>
    <submittedName>
        <fullName evidence="3">Chemotaxis protein CheY</fullName>
    </submittedName>
    <submittedName>
        <fullName evidence="4">Response regulator</fullName>
    </submittedName>
</protein>
<dbReference type="RefSeq" id="WP_065272300.1">
    <property type="nucleotide sequence ID" value="NZ_CP015124.1"/>
</dbReference>
<sequence>MPTEMNILLVEDSDLDAMILERTLKRLDLPATVVRARDGVEALDILAGTAPGISIESPFLILLDINMPRMNGHDFLSALRANPDTADQIVFMFTTSDNHADIAEAYKHNVSGYFIKPQGAAELKTLLTSLFRFWEICQPPVPSPA</sequence>
<evidence type="ECO:0000256" key="1">
    <source>
        <dbReference type="PROSITE-ProRule" id="PRU00169"/>
    </source>
</evidence>
<evidence type="ECO:0000259" key="2">
    <source>
        <dbReference type="PROSITE" id="PS50110"/>
    </source>
</evidence>
<accession>A0A1B0ZTI8</accession>
<dbReference type="PANTHER" id="PTHR44520">
    <property type="entry name" value="RESPONSE REGULATOR RCP1-RELATED"/>
    <property type="match status" value="1"/>
</dbReference>
<dbReference type="Gene3D" id="3.40.50.2300">
    <property type="match status" value="1"/>
</dbReference>
<dbReference type="InterPro" id="IPR052893">
    <property type="entry name" value="TCS_response_regulator"/>
</dbReference>
<dbReference type="EMBL" id="CP015124">
    <property type="protein sequence ID" value="ANP37481.1"/>
    <property type="molecule type" value="Genomic_DNA"/>
</dbReference>